<proteinExistence type="predicted"/>
<name>A0A645CHZ9_9ZZZZ</name>
<keyword evidence="2" id="KW-0238">DNA-binding</keyword>
<dbReference type="NCBIfam" id="NF033543">
    <property type="entry name" value="transpos_IS256"/>
    <property type="match status" value="1"/>
</dbReference>
<dbReference type="GO" id="GO:0006313">
    <property type="term" value="P:DNA transposition"/>
    <property type="evidence" value="ECO:0007669"/>
    <property type="project" value="InterPro"/>
</dbReference>
<dbReference type="GO" id="GO:0003677">
    <property type="term" value="F:DNA binding"/>
    <property type="evidence" value="ECO:0007669"/>
    <property type="project" value="UniProtKB-KW"/>
</dbReference>
<accession>A0A645CHZ9</accession>
<dbReference type="AlphaFoldDB" id="A0A645CHZ9"/>
<gene>
    <name evidence="4" type="ORF">SDC9_123565</name>
</gene>
<keyword evidence="3" id="KW-0233">DNA recombination</keyword>
<dbReference type="PANTHER" id="PTHR33217">
    <property type="entry name" value="TRANSPOSASE FOR INSERTION SEQUENCE ELEMENT IS1081"/>
    <property type="match status" value="1"/>
</dbReference>
<dbReference type="PANTHER" id="PTHR33217:SF8">
    <property type="entry name" value="MUTATOR FAMILY TRANSPOSASE"/>
    <property type="match status" value="1"/>
</dbReference>
<sequence>MVLRKELLREFIKENDLTTAKEIQNALKEVFASTLQEMLEAELDDHLGYSKYDYKNKETKNSRNGNSSKRVLSDLGELEIAVPRDRYGDFEPKVVKKYQTDVSGIEDKVLAMYAKGMTTRDISSHLEEIYGIDASHTLISKITDKIIPLAQEWQSRPLEHVYPIIFLDAIHYKVRTDGKVINKAAYIILGINLSGNKEILGIWVGENESAKYWLSVLTDLKNRGVKDILIAAMDGLTGFKDAIKAIFPYTETQRCIVHQIRNSIKYIPYKDKKEFCKDLKLVYTAPNEECALLELDNLESKWGDKYAISIASWRNNWEDLSTFFKYPGEIRKIIYTTNAIESYNRQLRKVTKSRSIFPNDESLLKMLYLATQDITKKWTQNMRNWALVLAQLSIHFDGRIDID</sequence>
<comment type="caution">
    <text evidence="4">The sequence shown here is derived from an EMBL/GenBank/DDBJ whole genome shotgun (WGS) entry which is preliminary data.</text>
</comment>
<protein>
    <submittedName>
        <fullName evidence="4">IS256 family transposase ISCbe6</fullName>
    </submittedName>
</protein>
<dbReference type="Pfam" id="PF00872">
    <property type="entry name" value="Transposase_mut"/>
    <property type="match status" value="1"/>
</dbReference>
<evidence type="ECO:0000313" key="4">
    <source>
        <dbReference type="EMBL" id="MPM76566.1"/>
    </source>
</evidence>
<dbReference type="GO" id="GO:0004803">
    <property type="term" value="F:transposase activity"/>
    <property type="evidence" value="ECO:0007669"/>
    <property type="project" value="InterPro"/>
</dbReference>
<evidence type="ECO:0000256" key="1">
    <source>
        <dbReference type="ARBA" id="ARBA00022578"/>
    </source>
</evidence>
<dbReference type="EMBL" id="VSSQ01027355">
    <property type="protein sequence ID" value="MPM76566.1"/>
    <property type="molecule type" value="Genomic_DNA"/>
</dbReference>
<keyword evidence="1" id="KW-0815">Transposition</keyword>
<reference evidence="4" key="1">
    <citation type="submission" date="2019-08" db="EMBL/GenBank/DDBJ databases">
        <authorList>
            <person name="Kucharzyk K."/>
            <person name="Murdoch R.W."/>
            <person name="Higgins S."/>
            <person name="Loffler F."/>
        </authorList>
    </citation>
    <scope>NUCLEOTIDE SEQUENCE</scope>
</reference>
<dbReference type="InterPro" id="IPR001207">
    <property type="entry name" value="Transposase_mutator"/>
</dbReference>
<organism evidence="4">
    <name type="scientific">bioreactor metagenome</name>
    <dbReference type="NCBI Taxonomy" id="1076179"/>
    <lineage>
        <taxon>unclassified sequences</taxon>
        <taxon>metagenomes</taxon>
        <taxon>ecological metagenomes</taxon>
    </lineage>
</organism>
<evidence type="ECO:0000256" key="3">
    <source>
        <dbReference type="ARBA" id="ARBA00023172"/>
    </source>
</evidence>
<evidence type="ECO:0000256" key="2">
    <source>
        <dbReference type="ARBA" id="ARBA00023125"/>
    </source>
</evidence>